<dbReference type="OrthoDB" id="534912at2759"/>
<dbReference type="GO" id="GO:0008519">
    <property type="term" value="F:ammonium channel activity"/>
    <property type="evidence" value="ECO:0007669"/>
    <property type="project" value="InterPro"/>
</dbReference>
<dbReference type="RefSeq" id="XP_013906881.1">
    <property type="nucleotide sequence ID" value="XM_014051427.1"/>
</dbReference>
<organism evidence="10 11">
    <name type="scientific">Monoraphidium neglectum</name>
    <dbReference type="NCBI Taxonomy" id="145388"/>
    <lineage>
        <taxon>Eukaryota</taxon>
        <taxon>Viridiplantae</taxon>
        <taxon>Chlorophyta</taxon>
        <taxon>core chlorophytes</taxon>
        <taxon>Chlorophyceae</taxon>
        <taxon>CS clade</taxon>
        <taxon>Sphaeropleales</taxon>
        <taxon>Selenastraceae</taxon>
        <taxon>Monoraphidium</taxon>
    </lineage>
</organism>
<feature type="transmembrane region" description="Helical" evidence="8">
    <location>
        <begin position="233"/>
        <end position="253"/>
    </location>
</feature>
<dbReference type="Pfam" id="PF00909">
    <property type="entry name" value="Ammonium_transp"/>
    <property type="match status" value="1"/>
</dbReference>
<keyword evidence="6 8" id="KW-0472">Membrane</keyword>
<evidence type="ECO:0000259" key="9">
    <source>
        <dbReference type="Pfam" id="PF00909"/>
    </source>
</evidence>
<proteinExistence type="inferred from homology"/>
<dbReference type="AlphaFoldDB" id="A0A0D2N6E7"/>
<feature type="transmembrane region" description="Helical" evidence="8">
    <location>
        <begin position="207"/>
        <end position="226"/>
    </location>
</feature>
<evidence type="ECO:0000256" key="3">
    <source>
        <dbReference type="ARBA" id="ARBA00022448"/>
    </source>
</evidence>
<feature type="transmembrane region" description="Helical" evidence="8">
    <location>
        <begin position="383"/>
        <end position="400"/>
    </location>
</feature>
<evidence type="ECO:0000313" key="10">
    <source>
        <dbReference type="EMBL" id="KIZ07862.1"/>
    </source>
</evidence>
<dbReference type="PANTHER" id="PTHR11730:SF6">
    <property type="entry name" value="AMMONIUM TRANSPORTER"/>
    <property type="match status" value="1"/>
</dbReference>
<dbReference type="InterPro" id="IPR001905">
    <property type="entry name" value="Ammonium_transpt"/>
</dbReference>
<keyword evidence="7 8" id="KW-0924">Ammonia transport</keyword>
<dbReference type="GO" id="GO:0097272">
    <property type="term" value="P:ammonium homeostasis"/>
    <property type="evidence" value="ECO:0007669"/>
    <property type="project" value="TreeGrafter"/>
</dbReference>
<reference evidence="10 11" key="1">
    <citation type="journal article" date="2013" name="BMC Genomics">
        <title>Reconstruction of the lipid metabolism for the microalga Monoraphidium neglectum from its genome sequence reveals characteristics suitable for biofuel production.</title>
        <authorList>
            <person name="Bogen C."/>
            <person name="Al-Dilaimi A."/>
            <person name="Albersmeier A."/>
            <person name="Wichmann J."/>
            <person name="Grundmann M."/>
            <person name="Rupp O."/>
            <person name="Lauersen K.J."/>
            <person name="Blifernez-Klassen O."/>
            <person name="Kalinowski J."/>
            <person name="Goesmann A."/>
            <person name="Mussgnug J.H."/>
            <person name="Kruse O."/>
        </authorList>
    </citation>
    <scope>NUCLEOTIDE SEQUENCE [LARGE SCALE GENOMIC DNA]</scope>
    <source>
        <strain evidence="10 11">SAG 48.87</strain>
    </source>
</reference>
<evidence type="ECO:0000256" key="8">
    <source>
        <dbReference type="RuleBase" id="RU362002"/>
    </source>
</evidence>
<sequence>MPAAATLACSPDDLSAVAKLVGAAAAADVCAAVDVAAAGSPLAAVLRHLTAASAAAKPAAAAAAAEQAHSTDVVFILFSGYLVFLMQPCCDPAHSSAALDLPLFAAPIHTSVGHVATRICVPNAMTKHQAGFACLCAGHVRVKNAGNILMKNVVDCSVGTLAWYLLGNGFAFGQSNGRANPFIGTGNFALNSVSFTGVDGEGYPQFFFHWAFSAAATTIVSGAVAERISFGTYMLYSCFMSSLVYPVVAHWLWTQWGWLSPLAAAPLFGSGAIDFAGGVVVHTVGGAASLIGVYFCGPRVGRFGIDGSPCRGYRENNSNLIVLGTFLLWFGWYGFNPGSALAVSTYSTAALVARTAVTTTIGAGTGGLSAMLIVYALTKKYDVMALCNGVLCGLVAVTPGCGVIDPWAAVIVAVLAAGTFIAVDHLMLKLRLDDVVSAVPMHLGCGALGTLCVGFFARQQYVEEVYGAPGPAVGRRWGVFFGGDGRLLACQVVALLSALCWVSALLVPYFWVARRLNVVRVPVEQEISGLDASKYGVLTTNELPTKPRTKRAGYV</sequence>
<dbReference type="SUPFAM" id="SSF111352">
    <property type="entry name" value="Ammonium transporter"/>
    <property type="match status" value="1"/>
</dbReference>
<evidence type="ECO:0000256" key="4">
    <source>
        <dbReference type="ARBA" id="ARBA00022692"/>
    </source>
</evidence>
<dbReference type="KEGG" id="mng:MNEG_0078"/>
<dbReference type="InterPro" id="IPR024041">
    <property type="entry name" value="NH4_transpt_AmtB-like_dom"/>
</dbReference>
<evidence type="ECO:0000256" key="1">
    <source>
        <dbReference type="ARBA" id="ARBA00004141"/>
    </source>
</evidence>
<keyword evidence="4 8" id="KW-0812">Transmembrane</keyword>
<feature type="domain" description="Ammonium transporter AmtB-like" evidence="9">
    <location>
        <begin position="129"/>
        <end position="536"/>
    </location>
</feature>
<comment type="caution">
    <text evidence="8">Lacks conserved residue(s) required for the propagation of feature annotation.</text>
</comment>
<dbReference type="InterPro" id="IPR029020">
    <property type="entry name" value="Ammonium/urea_transptr"/>
</dbReference>
<dbReference type="PANTHER" id="PTHR11730">
    <property type="entry name" value="AMMONIUM TRANSPORTER"/>
    <property type="match status" value="1"/>
</dbReference>
<dbReference type="STRING" id="145388.A0A0D2N6E7"/>
<protein>
    <recommendedName>
        <fullName evidence="8">Ammonium transporter</fullName>
    </recommendedName>
</protein>
<evidence type="ECO:0000256" key="7">
    <source>
        <dbReference type="ARBA" id="ARBA00023177"/>
    </source>
</evidence>
<keyword evidence="11" id="KW-1185">Reference proteome</keyword>
<comment type="similarity">
    <text evidence="2 8">Belongs to the ammonia transporter channel (TC 1.A.11.2) family.</text>
</comment>
<name>A0A0D2N6E7_9CHLO</name>
<accession>A0A0D2N6E7</accession>
<dbReference type="GeneID" id="25726196"/>
<evidence type="ECO:0000256" key="6">
    <source>
        <dbReference type="ARBA" id="ARBA00023136"/>
    </source>
</evidence>
<feature type="transmembrane region" description="Helical" evidence="8">
    <location>
        <begin position="317"/>
        <end position="335"/>
    </location>
</feature>
<feature type="transmembrane region" description="Helical" evidence="8">
    <location>
        <begin position="273"/>
        <end position="296"/>
    </location>
</feature>
<dbReference type="InterPro" id="IPR018047">
    <property type="entry name" value="Ammonium_transpt_CS"/>
</dbReference>
<dbReference type="PROSITE" id="PS01219">
    <property type="entry name" value="AMMONIUM_TRANSP"/>
    <property type="match status" value="1"/>
</dbReference>
<dbReference type="NCBIfam" id="TIGR00836">
    <property type="entry name" value="amt"/>
    <property type="match status" value="1"/>
</dbReference>
<keyword evidence="3 8" id="KW-0813">Transport</keyword>
<dbReference type="EMBL" id="KK100227">
    <property type="protein sequence ID" value="KIZ07862.1"/>
    <property type="molecule type" value="Genomic_DNA"/>
</dbReference>
<dbReference type="Proteomes" id="UP000054498">
    <property type="component" value="Unassembled WGS sequence"/>
</dbReference>
<dbReference type="GO" id="GO:0005886">
    <property type="term" value="C:plasma membrane"/>
    <property type="evidence" value="ECO:0007669"/>
    <property type="project" value="UniProtKB-SubCell"/>
</dbReference>
<feature type="transmembrane region" description="Helical" evidence="8">
    <location>
        <begin position="435"/>
        <end position="457"/>
    </location>
</feature>
<feature type="transmembrane region" description="Helical" evidence="8">
    <location>
        <begin position="355"/>
        <end position="376"/>
    </location>
</feature>
<keyword evidence="5 8" id="KW-1133">Transmembrane helix</keyword>
<evidence type="ECO:0000313" key="11">
    <source>
        <dbReference type="Proteomes" id="UP000054498"/>
    </source>
</evidence>
<evidence type="ECO:0000256" key="5">
    <source>
        <dbReference type="ARBA" id="ARBA00022989"/>
    </source>
</evidence>
<comment type="subcellular location">
    <subcellularLocation>
        <location evidence="8">Cell membrane</location>
        <topology evidence="8">Multi-pass membrane protein</topology>
    </subcellularLocation>
    <subcellularLocation>
        <location evidence="1">Membrane</location>
        <topology evidence="1">Multi-pass membrane protein</topology>
    </subcellularLocation>
</comment>
<gene>
    <name evidence="10" type="ORF">MNEG_0078</name>
</gene>
<feature type="transmembrane region" description="Helical" evidence="8">
    <location>
        <begin position="486"/>
        <end position="512"/>
    </location>
</feature>
<feature type="transmembrane region" description="Helical" evidence="8">
    <location>
        <begin position="406"/>
        <end position="423"/>
    </location>
</feature>
<evidence type="ECO:0000256" key="2">
    <source>
        <dbReference type="ARBA" id="ARBA00005887"/>
    </source>
</evidence>
<dbReference type="Gene3D" id="1.10.3430.10">
    <property type="entry name" value="Ammonium transporter AmtB like domains"/>
    <property type="match status" value="1"/>
</dbReference>